<feature type="transmembrane region" description="Helical" evidence="6">
    <location>
        <begin position="380"/>
        <end position="399"/>
    </location>
</feature>
<feature type="transmembrane region" description="Helical" evidence="6">
    <location>
        <begin position="474"/>
        <end position="493"/>
    </location>
</feature>
<feature type="transmembrane region" description="Helical" evidence="6">
    <location>
        <begin position="100"/>
        <end position="122"/>
    </location>
</feature>
<evidence type="ECO:0000256" key="6">
    <source>
        <dbReference type="SAM" id="Phobius"/>
    </source>
</evidence>
<comment type="subcellular location">
    <subcellularLocation>
        <location evidence="1">Membrane</location>
        <topology evidence="1">Multi-pass membrane protein</topology>
    </subcellularLocation>
</comment>
<evidence type="ECO:0000256" key="4">
    <source>
        <dbReference type="ARBA" id="ARBA00023136"/>
    </source>
</evidence>
<name>A0ABR3WR47_9PEZI</name>
<evidence type="ECO:0000256" key="3">
    <source>
        <dbReference type="ARBA" id="ARBA00022989"/>
    </source>
</evidence>
<feature type="transmembrane region" description="Helical" evidence="6">
    <location>
        <begin position="164"/>
        <end position="182"/>
    </location>
</feature>
<dbReference type="CDD" id="cd17323">
    <property type="entry name" value="MFS_Tpo1_MDR_like"/>
    <property type="match status" value="1"/>
</dbReference>
<feature type="transmembrane region" description="Helical" evidence="6">
    <location>
        <begin position="437"/>
        <end position="462"/>
    </location>
</feature>
<evidence type="ECO:0000256" key="5">
    <source>
        <dbReference type="SAM" id="MobiDB-lite"/>
    </source>
</evidence>
<feature type="compositionally biased region" description="Polar residues" evidence="5">
    <location>
        <begin position="7"/>
        <end position="38"/>
    </location>
</feature>
<organism evidence="8 9">
    <name type="scientific">Phialemonium thermophilum</name>
    <dbReference type="NCBI Taxonomy" id="223376"/>
    <lineage>
        <taxon>Eukaryota</taxon>
        <taxon>Fungi</taxon>
        <taxon>Dikarya</taxon>
        <taxon>Ascomycota</taxon>
        <taxon>Pezizomycotina</taxon>
        <taxon>Sordariomycetes</taxon>
        <taxon>Sordariomycetidae</taxon>
        <taxon>Cephalothecales</taxon>
        <taxon>Cephalothecaceae</taxon>
        <taxon>Phialemonium</taxon>
    </lineage>
</organism>
<keyword evidence="2 6" id="KW-0812">Transmembrane</keyword>
<dbReference type="EMBL" id="JAZHXJ010000274">
    <property type="protein sequence ID" value="KAL1866132.1"/>
    <property type="molecule type" value="Genomic_DNA"/>
</dbReference>
<reference evidence="8 9" key="1">
    <citation type="journal article" date="2024" name="Commun. Biol.">
        <title>Comparative genomic analysis of thermophilic fungi reveals convergent evolutionary adaptations and gene losses.</title>
        <authorList>
            <person name="Steindorff A.S."/>
            <person name="Aguilar-Pontes M.V."/>
            <person name="Robinson A.J."/>
            <person name="Andreopoulos B."/>
            <person name="LaButti K."/>
            <person name="Kuo A."/>
            <person name="Mondo S."/>
            <person name="Riley R."/>
            <person name="Otillar R."/>
            <person name="Haridas S."/>
            <person name="Lipzen A."/>
            <person name="Grimwood J."/>
            <person name="Schmutz J."/>
            <person name="Clum A."/>
            <person name="Reid I.D."/>
            <person name="Moisan M.C."/>
            <person name="Butler G."/>
            <person name="Nguyen T.T.M."/>
            <person name="Dewar K."/>
            <person name="Conant G."/>
            <person name="Drula E."/>
            <person name="Henrissat B."/>
            <person name="Hansel C."/>
            <person name="Singer S."/>
            <person name="Hutchinson M.I."/>
            <person name="de Vries R.P."/>
            <person name="Natvig D.O."/>
            <person name="Powell A.J."/>
            <person name="Tsang A."/>
            <person name="Grigoriev I.V."/>
        </authorList>
    </citation>
    <scope>NUCLEOTIDE SEQUENCE [LARGE SCALE GENOMIC DNA]</scope>
    <source>
        <strain evidence="8 9">ATCC 24622</strain>
    </source>
</reference>
<evidence type="ECO:0000259" key="7">
    <source>
        <dbReference type="PROSITE" id="PS50850"/>
    </source>
</evidence>
<dbReference type="Pfam" id="PF07690">
    <property type="entry name" value="MFS_1"/>
    <property type="match status" value="1"/>
</dbReference>
<dbReference type="Proteomes" id="UP001586593">
    <property type="component" value="Unassembled WGS sequence"/>
</dbReference>
<comment type="caution">
    <text evidence="8">The sequence shown here is derived from an EMBL/GenBank/DDBJ whole genome shotgun (WGS) entry which is preliminary data.</text>
</comment>
<gene>
    <name evidence="8" type="ORF">VTK73DRAFT_4877</name>
</gene>
<dbReference type="Gene3D" id="1.20.1250.20">
    <property type="entry name" value="MFS general substrate transporter like domains"/>
    <property type="match status" value="1"/>
</dbReference>
<feature type="region of interest" description="Disordered" evidence="5">
    <location>
        <begin position="1"/>
        <end position="38"/>
    </location>
</feature>
<feature type="domain" description="Major facilitator superfamily (MFS) profile" evidence="7">
    <location>
        <begin position="69"/>
        <end position="511"/>
    </location>
</feature>
<proteinExistence type="predicted"/>
<feature type="transmembrane region" description="Helical" evidence="6">
    <location>
        <begin position="405"/>
        <end position="425"/>
    </location>
</feature>
<keyword evidence="4 6" id="KW-0472">Membrane</keyword>
<dbReference type="InterPro" id="IPR036259">
    <property type="entry name" value="MFS_trans_sf"/>
</dbReference>
<feature type="transmembrane region" description="Helical" evidence="6">
    <location>
        <begin position="67"/>
        <end position="88"/>
    </location>
</feature>
<dbReference type="PANTHER" id="PTHR23502">
    <property type="entry name" value="MAJOR FACILITATOR SUPERFAMILY"/>
    <property type="match status" value="1"/>
</dbReference>
<feature type="transmembrane region" description="Helical" evidence="6">
    <location>
        <begin position="296"/>
        <end position="320"/>
    </location>
</feature>
<dbReference type="InterPro" id="IPR020846">
    <property type="entry name" value="MFS_dom"/>
</dbReference>
<keyword evidence="3 6" id="KW-1133">Transmembrane helix</keyword>
<evidence type="ECO:0000256" key="2">
    <source>
        <dbReference type="ARBA" id="ARBA00022692"/>
    </source>
</evidence>
<dbReference type="PANTHER" id="PTHR23502:SF49">
    <property type="entry name" value="MAJOR FACILITATOR SUPERFAMILY (MFS) PROFILE DOMAIN-CONTAINING PROTEIN"/>
    <property type="match status" value="1"/>
</dbReference>
<protein>
    <recommendedName>
        <fullName evidence="7">Major facilitator superfamily (MFS) profile domain-containing protein</fullName>
    </recommendedName>
</protein>
<dbReference type="PROSITE" id="PS50850">
    <property type="entry name" value="MFS"/>
    <property type="match status" value="1"/>
</dbReference>
<feature type="transmembrane region" description="Helical" evidence="6">
    <location>
        <begin position="340"/>
        <end position="359"/>
    </location>
</feature>
<dbReference type="InterPro" id="IPR011701">
    <property type="entry name" value="MFS"/>
</dbReference>
<feature type="transmembrane region" description="Helical" evidence="6">
    <location>
        <begin position="134"/>
        <end position="152"/>
    </location>
</feature>
<dbReference type="SUPFAM" id="SSF103473">
    <property type="entry name" value="MFS general substrate transporter"/>
    <property type="match status" value="1"/>
</dbReference>
<evidence type="ECO:0000313" key="8">
    <source>
        <dbReference type="EMBL" id="KAL1866132.1"/>
    </source>
</evidence>
<evidence type="ECO:0000313" key="9">
    <source>
        <dbReference type="Proteomes" id="UP001586593"/>
    </source>
</evidence>
<evidence type="ECO:0000256" key="1">
    <source>
        <dbReference type="ARBA" id="ARBA00004141"/>
    </source>
</evidence>
<accession>A0ABR3WR47</accession>
<feature type="transmembrane region" description="Helical" evidence="6">
    <location>
        <begin position="228"/>
        <end position="254"/>
    </location>
</feature>
<sequence>MEKQTSNREPSASQPGSPPDNQQTATSVDQQGAKSTSGDAFDKNAFLVRFGEHDPDNPMNFSGPFKAWLTFELGLLALTGSVGSSIITPAEATLSIYLDISVEATVLTLALFVLGYALGPILWGPLSEVYGRRWSILPGVFVLGILSIGTARSKNAAGVLVTRFLGGVFGSAPISNATAALGDFYPPRTRGVPMAFMALCVIGGPTVGPIAGAALTSSRHLGWRWTEYIEAIFAFFVFAVALFGLPETYAPVLLKRKAKATRKASGDPRYWHPQESAKITPSNVVTKHLSRPLRMLFTEPIVTCISSYASFVYGLLFLTLEVFPLVFQQHRGYGPVVSTLPFLALLVGVVFALVVNIANQPVYARAVKRNNGRAAPQARLPPMIIGGLMFTAGIFWFGWTAAPRYPWPLSVVAAGFIGAGFNIVFQQCLNFLVDVYGPYAASAVSANNLLRCLMACGLPLAARPMFLNLGVGPAASILGGISCLALPVPWIFMKYGRKLQAMSKFAQKLED</sequence>
<feature type="transmembrane region" description="Helical" evidence="6">
    <location>
        <begin position="194"/>
        <end position="216"/>
    </location>
</feature>
<keyword evidence="9" id="KW-1185">Reference proteome</keyword>